<feature type="transmembrane region" description="Helical" evidence="6">
    <location>
        <begin position="283"/>
        <end position="306"/>
    </location>
</feature>
<name>A0A5A7V429_CUCMM</name>
<keyword evidence="4 6" id="KW-1133">Transmembrane helix</keyword>
<dbReference type="InterPro" id="IPR000620">
    <property type="entry name" value="EamA_dom"/>
</dbReference>
<feature type="transmembrane region" description="Helical" evidence="6">
    <location>
        <begin position="423"/>
        <end position="443"/>
    </location>
</feature>
<dbReference type="Pfam" id="PF00892">
    <property type="entry name" value="EamA"/>
    <property type="match status" value="1"/>
</dbReference>
<dbReference type="Proteomes" id="UP000321393">
    <property type="component" value="Unassembled WGS sequence"/>
</dbReference>
<dbReference type="AlphaFoldDB" id="A0A5A7V429"/>
<evidence type="ECO:0000256" key="3">
    <source>
        <dbReference type="ARBA" id="ARBA00022692"/>
    </source>
</evidence>
<organism evidence="8 9">
    <name type="scientific">Cucumis melo var. makuwa</name>
    <name type="common">Oriental melon</name>
    <dbReference type="NCBI Taxonomy" id="1194695"/>
    <lineage>
        <taxon>Eukaryota</taxon>
        <taxon>Viridiplantae</taxon>
        <taxon>Streptophyta</taxon>
        <taxon>Embryophyta</taxon>
        <taxon>Tracheophyta</taxon>
        <taxon>Spermatophyta</taxon>
        <taxon>Magnoliopsida</taxon>
        <taxon>eudicotyledons</taxon>
        <taxon>Gunneridae</taxon>
        <taxon>Pentapetalae</taxon>
        <taxon>rosids</taxon>
        <taxon>fabids</taxon>
        <taxon>Cucurbitales</taxon>
        <taxon>Cucurbitaceae</taxon>
        <taxon>Benincaseae</taxon>
        <taxon>Cucumis</taxon>
    </lineage>
</organism>
<dbReference type="GO" id="GO:0016020">
    <property type="term" value="C:membrane"/>
    <property type="evidence" value="ECO:0007669"/>
    <property type="project" value="UniProtKB-SubCell"/>
</dbReference>
<dbReference type="PANTHER" id="PTHR22911:SF6">
    <property type="entry name" value="SOLUTE CARRIER FAMILY 35 MEMBER G1"/>
    <property type="match status" value="1"/>
</dbReference>
<evidence type="ECO:0000256" key="4">
    <source>
        <dbReference type="ARBA" id="ARBA00022989"/>
    </source>
</evidence>
<dbReference type="STRING" id="1194695.A0A5A7V429"/>
<feature type="domain" description="EamA" evidence="7">
    <location>
        <begin position="196"/>
        <end position="329"/>
    </location>
</feature>
<reference evidence="8 9" key="1">
    <citation type="submission" date="2019-08" db="EMBL/GenBank/DDBJ databases">
        <title>Draft genome sequences of two oriental melons (Cucumis melo L. var makuwa).</title>
        <authorList>
            <person name="Kwon S.-Y."/>
        </authorList>
    </citation>
    <scope>NUCLEOTIDE SEQUENCE [LARGE SCALE GENOMIC DNA]</scope>
    <source>
        <strain evidence="9">cv. SW 3</strain>
        <tissue evidence="8">Leaf</tissue>
    </source>
</reference>
<feature type="transmembrane region" description="Helical" evidence="6">
    <location>
        <begin position="359"/>
        <end position="379"/>
    </location>
</feature>
<feature type="transmembrane region" description="Helical" evidence="6">
    <location>
        <begin position="225"/>
        <end position="244"/>
    </location>
</feature>
<comment type="caution">
    <text evidence="8">The sequence shown here is derived from an EMBL/GenBank/DDBJ whole genome shotgun (WGS) entry which is preliminary data.</text>
</comment>
<sequence length="501" mass="55364">MDSDVNSGADHLVELIVREEPPSIVDDVPISEEIAPLLTQIEKPKINIFTISYPRRKPMVTFHTTYFFFNNFDQQFPPLFPILVAEITVGVADNGVSKAGELFGTKVLKYLTMVSKTVVHILERDRRGCPHLEYFPNLADSSTVASYLDVEVRDGGGACPVRILSLLKEQVNKIHDSDVSSLSQSIIWIWSGSRYSGLLCASLSSIFYFGMEVLMGVFSAQSIPIIEMAFTRCVIITILSYLWLRRSEQPIFGQPHVRKLLVSRALTGLLSMMSFIYSIRRLHISQAIVLSFTTPILASVAARFILHEKLKFSDFGGLACSFLGVLLIFQDLFTSQGTEVRLTKAGKGSTTPSLGSHHAYAVLLGFVASIAGAVSYCLIRASAKASDQPVVTVFSFGLLAGPVTGICTVIFEDLVLPSLYSFLLMLVLGLLAFLAEVCWARGLQLEKTSKVCNLRFMEASFVQLWHIGILGVVPFGRIVGTLLIFLSLCWTFYVGPDREME</sequence>
<gene>
    <name evidence="8" type="ORF">E6C27_scaffold212G00160</name>
</gene>
<comment type="similarity">
    <text evidence="2">Belongs to the drug/metabolite transporter (DMT) superfamily. Plant drug/metabolite exporter (P-DME) (TC 2.A.7.4) family.</text>
</comment>
<accession>A0A5A7V429</accession>
<keyword evidence="3 6" id="KW-0812">Transmembrane</keyword>
<protein>
    <submittedName>
        <fullName evidence="8">Membrane protein isoform X1</fullName>
    </submittedName>
</protein>
<dbReference type="PANTHER" id="PTHR22911">
    <property type="entry name" value="ACYL-MALONYL CONDENSING ENZYME-RELATED"/>
    <property type="match status" value="1"/>
</dbReference>
<dbReference type="EMBL" id="SSTE01004737">
    <property type="protein sequence ID" value="KAA0061647.1"/>
    <property type="molecule type" value="Genomic_DNA"/>
</dbReference>
<feature type="transmembrane region" description="Helical" evidence="6">
    <location>
        <begin position="391"/>
        <end position="411"/>
    </location>
</feature>
<evidence type="ECO:0000256" key="2">
    <source>
        <dbReference type="ARBA" id="ARBA00007635"/>
    </source>
</evidence>
<feature type="transmembrane region" description="Helical" evidence="6">
    <location>
        <begin position="256"/>
        <end position="277"/>
    </location>
</feature>
<feature type="transmembrane region" description="Helical" evidence="6">
    <location>
        <begin position="198"/>
        <end position="219"/>
    </location>
</feature>
<evidence type="ECO:0000259" key="7">
    <source>
        <dbReference type="Pfam" id="PF00892"/>
    </source>
</evidence>
<dbReference type="OrthoDB" id="306876at2759"/>
<keyword evidence="5 6" id="KW-0472">Membrane</keyword>
<dbReference type="InterPro" id="IPR037185">
    <property type="entry name" value="EmrE-like"/>
</dbReference>
<comment type="subcellular location">
    <subcellularLocation>
        <location evidence="1">Membrane</location>
        <topology evidence="1">Multi-pass membrane protein</topology>
    </subcellularLocation>
</comment>
<evidence type="ECO:0000256" key="5">
    <source>
        <dbReference type="ARBA" id="ARBA00023136"/>
    </source>
</evidence>
<evidence type="ECO:0000313" key="9">
    <source>
        <dbReference type="Proteomes" id="UP000321393"/>
    </source>
</evidence>
<evidence type="ECO:0000256" key="6">
    <source>
        <dbReference type="SAM" id="Phobius"/>
    </source>
</evidence>
<proteinExistence type="inferred from homology"/>
<feature type="transmembrane region" description="Helical" evidence="6">
    <location>
        <begin position="315"/>
        <end position="333"/>
    </location>
</feature>
<feature type="transmembrane region" description="Helical" evidence="6">
    <location>
        <begin position="464"/>
        <end position="493"/>
    </location>
</feature>
<evidence type="ECO:0000313" key="8">
    <source>
        <dbReference type="EMBL" id="KAA0061647.1"/>
    </source>
</evidence>
<evidence type="ECO:0000256" key="1">
    <source>
        <dbReference type="ARBA" id="ARBA00004141"/>
    </source>
</evidence>
<dbReference type="SUPFAM" id="SSF103481">
    <property type="entry name" value="Multidrug resistance efflux transporter EmrE"/>
    <property type="match status" value="1"/>
</dbReference>